<proteinExistence type="predicted"/>
<dbReference type="RefSeq" id="WP_121850701.1">
    <property type="nucleotide sequence ID" value="NZ_CP032050.1"/>
</dbReference>
<dbReference type="Pfam" id="PF05336">
    <property type="entry name" value="rhaM"/>
    <property type="match status" value="1"/>
</dbReference>
<sequence>MPKNTKRYFYSCDLKDNAELIAEYKAYHEVGGVPKEVIKSIRDAGIIHMQISLTGNRMFMVMEVDDTFDPDKKAQMDAQNPAVQDWEKLMWKFQQALPWANKGEKWVPLETVFDLKEH</sequence>
<dbReference type="KEGG" id="emar:D1013_11490"/>
<dbReference type="AlphaFoldDB" id="A0A3G2LBZ8"/>
<name>A0A3G2LBZ8_9FLAO</name>
<keyword evidence="2" id="KW-1185">Reference proteome</keyword>
<dbReference type="InterPro" id="IPR011008">
    <property type="entry name" value="Dimeric_a/b-barrel"/>
</dbReference>
<dbReference type="InterPro" id="IPR008000">
    <property type="entry name" value="Rham/fucose_mutarotase"/>
</dbReference>
<dbReference type="EMBL" id="CP032050">
    <property type="protein sequence ID" value="AYN69713.1"/>
    <property type="molecule type" value="Genomic_DNA"/>
</dbReference>
<organism evidence="1 2">
    <name type="scientific">Euzebyella marina</name>
    <dbReference type="NCBI Taxonomy" id="1761453"/>
    <lineage>
        <taxon>Bacteria</taxon>
        <taxon>Pseudomonadati</taxon>
        <taxon>Bacteroidota</taxon>
        <taxon>Flavobacteriia</taxon>
        <taxon>Flavobacteriales</taxon>
        <taxon>Flavobacteriaceae</taxon>
        <taxon>Euzebyella</taxon>
    </lineage>
</organism>
<reference evidence="1 2" key="1">
    <citation type="submission" date="2018-08" db="EMBL/GenBank/DDBJ databases">
        <title>The reduced genetic potential of extracellular carbohydrate catabolism in Euzebyella marina RN62, a Flavobacteriia bacterium isolated from the hadal water.</title>
        <authorList>
            <person name="Xue C."/>
        </authorList>
    </citation>
    <scope>NUCLEOTIDE SEQUENCE [LARGE SCALE GENOMIC DNA]</scope>
    <source>
        <strain evidence="1 2">RN62</strain>
    </source>
</reference>
<dbReference type="SUPFAM" id="SSF54909">
    <property type="entry name" value="Dimeric alpha+beta barrel"/>
    <property type="match status" value="1"/>
</dbReference>
<dbReference type="Proteomes" id="UP000276309">
    <property type="component" value="Chromosome"/>
</dbReference>
<dbReference type="GO" id="GO:0016857">
    <property type="term" value="F:racemase and epimerase activity, acting on carbohydrates and derivatives"/>
    <property type="evidence" value="ECO:0007669"/>
    <property type="project" value="InterPro"/>
</dbReference>
<evidence type="ECO:0000313" key="2">
    <source>
        <dbReference type="Proteomes" id="UP000276309"/>
    </source>
</evidence>
<gene>
    <name evidence="1" type="ORF">D1013_11490</name>
</gene>
<dbReference type="Gene3D" id="3.30.70.100">
    <property type="match status" value="1"/>
</dbReference>
<evidence type="ECO:0000313" key="1">
    <source>
        <dbReference type="EMBL" id="AYN69713.1"/>
    </source>
</evidence>
<dbReference type="PANTHER" id="PTHR43239:SF1">
    <property type="entry name" value="UPF0734 PROTEIN DDB_G0273871_DDB_G0273177"/>
    <property type="match status" value="1"/>
</dbReference>
<dbReference type="OrthoDB" id="1430580at2"/>
<protein>
    <submittedName>
        <fullName evidence="1">L-rhamnose mutarotase</fullName>
    </submittedName>
</protein>
<accession>A0A3G2LBZ8</accession>
<dbReference type="PANTHER" id="PTHR43239">
    <property type="entry name" value="UPF0734 PROTEIN DDB_G0273871/DDB_G0273177"/>
    <property type="match status" value="1"/>
</dbReference>
<dbReference type="InterPro" id="IPR052996">
    <property type="entry name" value="Carb_Metab_Mutarotase"/>
</dbReference>